<dbReference type="GO" id="GO:0003682">
    <property type="term" value="F:chromatin binding"/>
    <property type="evidence" value="ECO:0007669"/>
    <property type="project" value="TreeGrafter"/>
</dbReference>
<dbReference type="GO" id="GO:0006270">
    <property type="term" value="P:DNA replication initiation"/>
    <property type="evidence" value="ECO:0007669"/>
    <property type="project" value="InterPro"/>
</dbReference>
<feature type="compositionally biased region" description="Acidic residues" evidence="6">
    <location>
        <begin position="136"/>
        <end position="153"/>
    </location>
</feature>
<dbReference type="Proteomes" id="UP000515208">
    <property type="component" value="Unplaced"/>
</dbReference>
<evidence type="ECO:0000256" key="3">
    <source>
        <dbReference type="ARBA" id="ARBA00022705"/>
    </source>
</evidence>
<feature type="region of interest" description="Disordered" evidence="6">
    <location>
        <begin position="415"/>
        <end position="435"/>
    </location>
</feature>
<sequence>MFVSDFRKEFYEVVQSQRVLLFVASDVDALCACKILQALFQCDHVQYTLVPVSGWQELETAFLEHKEQFRYFILINCGANVDLLDILQPDEEAVFFVCDTHRPVNVVNVYSDTQIRLLIKQDDDLEVPAYEDIFRDEEEDEEHSGNEGDEGSEPSEKRTRLEEEIAAQTLKRRQRREWEARRRDVLFDYEQYEYHGTSVGTDGCGHGPGHTMGATILEQEQDGASQPRSRLCVARGRAEPLGLSWVKRHSGQGCPRGGSCCFCSSVKYVTDVGVLQRHVSRHSHRREDEAHALSVDCARISFEYDLRLALYQHWSLHDSLCNTCYTAARFKLWSLHGQKRLQEFLADVGLPLKQVKQKFQSMDVSLKENLREMIEESANKFGMKDMRVQTFSVHFGFKHKFLASDVVFATMSLMESPEHGSGTDSFTQALDSLSR</sequence>
<dbReference type="InterPro" id="IPR003874">
    <property type="entry name" value="CDC45"/>
</dbReference>
<keyword evidence="7" id="KW-1185">Reference proteome</keyword>
<dbReference type="PANTHER" id="PTHR10507:SF0">
    <property type="entry name" value="CELL DIVISION CONTROL PROTEIN 45 HOMOLOG"/>
    <property type="match status" value="1"/>
</dbReference>
<dbReference type="AlphaFoldDB" id="A0A6P3H6K4"/>
<dbReference type="CTD" id="8318"/>
<organism evidence="7 8">
    <name type="scientific">Bison bison bison</name>
    <name type="common">North American plains bison</name>
    <dbReference type="NCBI Taxonomy" id="43346"/>
    <lineage>
        <taxon>Eukaryota</taxon>
        <taxon>Metazoa</taxon>
        <taxon>Chordata</taxon>
        <taxon>Craniata</taxon>
        <taxon>Vertebrata</taxon>
        <taxon>Euteleostomi</taxon>
        <taxon>Mammalia</taxon>
        <taxon>Eutheria</taxon>
        <taxon>Laurasiatheria</taxon>
        <taxon>Artiodactyla</taxon>
        <taxon>Ruminantia</taxon>
        <taxon>Pecora</taxon>
        <taxon>Bovidae</taxon>
        <taxon>Bovinae</taxon>
        <taxon>Bison</taxon>
    </lineage>
</organism>
<dbReference type="GO" id="GO:0051301">
    <property type="term" value="P:cell division"/>
    <property type="evidence" value="ECO:0007669"/>
    <property type="project" value="UniProtKB-KW"/>
</dbReference>
<dbReference type="GO" id="GO:0031261">
    <property type="term" value="C:DNA replication preinitiation complex"/>
    <property type="evidence" value="ECO:0007669"/>
    <property type="project" value="TreeGrafter"/>
</dbReference>
<dbReference type="GO" id="GO:0003697">
    <property type="term" value="F:single-stranded DNA binding"/>
    <property type="evidence" value="ECO:0007669"/>
    <property type="project" value="TreeGrafter"/>
</dbReference>
<feature type="region of interest" description="Disordered" evidence="6">
    <location>
        <begin position="136"/>
        <end position="161"/>
    </location>
</feature>
<reference evidence="8" key="1">
    <citation type="submission" date="2025-08" db="UniProtKB">
        <authorList>
            <consortium name="RefSeq"/>
        </authorList>
    </citation>
    <scope>IDENTIFICATION</scope>
    <source>
        <tissue evidence="8">Blood</tissue>
    </source>
</reference>
<dbReference type="RefSeq" id="XP_010834764.1">
    <property type="nucleotide sequence ID" value="XM_010836462.1"/>
</dbReference>
<dbReference type="Pfam" id="PF02724">
    <property type="entry name" value="CDC45"/>
    <property type="match status" value="2"/>
</dbReference>
<keyword evidence="5" id="KW-0131">Cell cycle</keyword>
<dbReference type="GeneID" id="104986043"/>
<proteinExistence type="inferred from homology"/>
<dbReference type="GO" id="GO:0000727">
    <property type="term" value="P:double-strand break repair via break-induced replication"/>
    <property type="evidence" value="ECO:0007669"/>
    <property type="project" value="TreeGrafter"/>
</dbReference>
<dbReference type="OrthoDB" id="10258882at2759"/>
<dbReference type="KEGG" id="bbis:104986043"/>
<comment type="subcellular location">
    <subcellularLocation>
        <location evidence="1">Nucleus</location>
    </subcellularLocation>
</comment>
<evidence type="ECO:0000256" key="1">
    <source>
        <dbReference type="ARBA" id="ARBA00004123"/>
    </source>
</evidence>
<evidence type="ECO:0000313" key="7">
    <source>
        <dbReference type="Proteomes" id="UP000515208"/>
    </source>
</evidence>
<evidence type="ECO:0000256" key="4">
    <source>
        <dbReference type="ARBA" id="ARBA00023242"/>
    </source>
</evidence>
<evidence type="ECO:0000256" key="5">
    <source>
        <dbReference type="ARBA" id="ARBA00023306"/>
    </source>
</evidence>
<dbReference type="PANTHER" id="PTHR10507">
    <property type="entry name" value="CDC45-RELATED PROTEIN"/>
    <property type="match status" value="1"/>
</dbReference>
<evidence type="ECO:0000313" key="8">
    <source>
        <dbReference type="RefSeq" id="XP_010834764.1"/>
    </source>
</evidence>
<evidence type="ECO:0000256" key="6">
    <source>
        <dbReference type="SAM" id="MobiDB-lite"/>
    </source>
</evidence>
<protein>
    <submittedName>
        <fullName evidence="8">Cell division control protein 45 homolog</fullName>
    </submittedName>
</protein>
<keyword evidence="4" id="KW-0539">Nucleus</keyword>
<name>A0A6P3H6K4_BISBB</name>
<evidence type="ECO:0000256" key="2">
    <source>
        <dbReference type="ARBA" id="ARBA00010727"/>
    </source>
</evidence>
<comment type="similarity">
    <text evidence="2">Belongs to the CDC45 family.</text>
</comment>
<keyword evidence="3" id="KW-0235">DNA replication</keyword>
<gene>
    <name evidence="8" type="primary">CDC45</name>
</gene>
<dbReference type="GO" id="GO:0003688">
    <property type="term" value="F:DNA replication origin binding"/>
    <property type="evidence" value="ECO:0007669"/>
    <property type="project" value="TreeGrafter"/>
</dbReference>
<keyword evidence="8" id="KW-0132">Cell division</keyword>
<feature type="compositionally biased region" description="Polar residues" evidence="6">
    <location>
        <begin position="422"/>
        <end position="435"/>
    </location>
</feature>
<accession>A0A6P3H6K4</accession>
<dbReference type="GO" id="GO:1902977">
    <property type="term" value="P:mitotic DNA replication preinitiation complex assembly"/>
    <property type="evidence" value="ECO:0007669"/>
    <property type="project" value="TreeGrafter"/>
</dbReference>